<dbReference type="InterPro" id="IPR000326">
    <property type="entry name" value="PAP2/HPO"/>
</dbReference>
<feature type="transmembrane region" description="Helical" evidence="9">
    <location>
        <begin position="210"/>
        <end position="227"/>
    </location>
</feature>
<keyword evidence="3" id="KW-0378">Hydrolase</keyword>
<keyword evidence="5 9" id="KW-1133">Transmembrane helix</keyword>
<evidence type="ECO:0000256" key="4">
    <source>
        <dbReference type="ARBA" id="ARBA00022824"/>
    </source>
</evidence>
<proteinExistence type="inferred from homology"/>
<dbReference type="SMART" id="SM00014">
    <property type="entry name" value="acidPPc"/>
    <property type="match status" value="1"/>
</dbReference>
<comment type="caution">
    <text evidence="11">The sequence shown here is derived from an EMBL/GenBank/DDBJ whole genome shotgun (WGS) entry which is preliminary data.</text>
</comment>
<dbReference type="PANTHER" id="PTHR14969:SF28">
    <property type="entry name" value="DIHYDROSPHINGOSINE 1-PHOSPHATE PHOSPHATASE LCB3-RELATED"/>
    <property type="match status" value="1"/>
</dbReference>
<feature type="domain" description="Phosphatidic acid phosphatase type 2/haloperoxidase" evidence="10">
    <location>
        <begin position="145"/>
        <end position="256"/>
    </location>
</feature>
<keyword evidence="12" id="KW-1185">Reference proteome</keyword>
<feature type="transmembrane region" description="Helical" evidence="9">
    <location>
        <begin position="338"/>
        <end position="362"/>
    </location>
</feature>
<feature type="transmembrane region" description="Helical" evidence="9">
    <location>
        <begin position="300"/>
        <end position="318"/>
    </location>
</feature>
<dbReference type="PANTHER" id="PTHR14969">
    <property type="entry name" value="SPHINGOSINE-1-PHOSPHATE PHOSPHOHYDROLASE"/>
    <property type="match status" value="1"/>
</dbReference>
<organism evidence="11 12">
    <name type="scientific">Leptotrombidium deliense</name>
    <dbReference type="NCBI Taxonomy" id="299467"/>
    <lineage>
        <taxon>Eukaryota</taxon>
        <taxon>Metazoa</taxon>
        <taxon>Ecdysozoa</taxon>
        <taxon>Arthropoda</taxon>
        <taxon>Chelicerata</taxon>
        <taxon>Arachnida</taxon>
        <taxon>Acari</taxon>
        <taxon>Acariformes</taxon>
        <taxon>Trombidiformes</taxon>
        <taxon>Prostigmata</taxon>
        <taxon>Anystina</taxon>
        <taxon>Parasitengona</taxon>
        <taxon>Trombiculoidea</taxon>
        <taxon>Trombiculidae</taxon>
        <taxon>Leptotrombidium</taxon>
    </lineage>
</organism>
<evidence type="ECO:0000313" key="11">
    <source>
        <dbReference type="EMBL" id="RWS29222.1"/>
    </source>
</evidence>
<evidence type="ECO:0000256" key="3">
    <source>
        <dbReference type="ARBA" id="ARBA00022801"/>
    </source>
</evidence>
<keyword evidence="6 9" id="KW-0472">Membrane</keyword>
<evidence type="ECO:0000259" key="10">
    <source>
        <dbReference type="SMART" id="SM00014"/>
    </source>
</evidence>
<evidence type="ECO:0000256" key="5">
    <source>
        <dbReference type="ARBA" id="ARBA00022989"/>
    </source>
</evidence>
<evidence type="ECO:0000256" key="2">
    <source>
        <dbReference type="ARBA" id="ARBA00022692"/>
    </source>
</evidence>
<comment type="similarity">
    <text evidence="7">Belongs to the type 2 lipid phosphate phosphatase family.</text>
</comment>
<keyword evidence="4" id="KW-0256">Endoplasmic reticulum</keyword>
<feature type="compositionally biased region" description="Low complexity" evidence="8">
    <location>
        <begin position="81"/>
        <end position="96"/>
    </location>
</feature>
<dbReference type="GO" id="GO:0042392">
    <property type="term" value="F:sphingosine-1-phosphate phosphatase activity"/>
    <property type="evidence" value="ECO:0007669"/>
    <property type="project" value="TreeGrafter"/>
</dbReference>
<dbReference type="AlphaFoldDB" id="A0A443SP12"/>
<dbReference type="Gene3D" id="1.20.144.10">
    <property type="entry name" value="Phosphatidic acid phosphatase type 2/haloperoxidase"/>
    <property type="match status" value="1"/>
</dbReference>
<feature type="region of interest" description="Disordered" evidence="8">
    <location>
        <begin position="71"/>
        <end position="96"/>
    </location>
</feature>
<evidence type="ECO:0000256" key="8">
    <source>
        <dbReference type="SAM" id="MobiDB-lite"/>
    </source>
</evidence>
<evidence type="ECO:0000256" key="6">
    <source>
        <dbReference type="ARBA" id="ARBA00023136"/>
    </source>
</evidence>
<dbReference type="GO" id="GO:0005789">
    <property type="term" value="C:endoplasmic reticulum membrane"/>
    <property type="evidence" value="ECO:0007669"/>
    <property type="project" value="UniProtKB-SubCell"/>
</dbReference>
<feature type="compositionally biased region" description="Polar residues" evidence="8">
    <location>
        <begin position="71"/>
        <end position="80"/>
    </location>
</feature>
<dbReference type="VEuPathDB" id="VectorBase:LDEU002818"/>
<dbReference type="InterPro" id="IPR036938">
    <property type="entry name" value="PAP2/HPO_sf"/>
</dbReference>
<feature type="transmembrane region" description="Helical" evidence="9">
    <location>
        <begin position="110"/>
        <end position="133"/>
    </location>
</feature>
<accession>A0A443SP12</accession>
<dbReference type="Pfam" id="PF01569">
    <property type="entry name" value="PAP2"/>
    <property type="match status" value="1"/>
</dbReference>
<feature type="transmembrane region" description="Helical" evidence="9">
    <location>
        <begin position="239"/>
        <end position="258"/>
    </location>
</feature>
<dbReference type="SUPFAM" id="SSF48317">
    <property type="entry name" value="Acid phosphatase/Vanadium-dependent haloperoxidase"/>
    <property type="match status" value="1"/>
</dbReference>
<dbReference type="Proteomes" id="UP000288716">
    <property type="component" value="Unassembled WGS sequence"/>
</dbReference>
<dbReference type="GO" id="GO:0006670">
    <property type="term" value="P:sphingosine metabolic process"/>
    <property type="evidence" value="ECO:0007669"/>
    <property type="project" value="TreeGrafter"/>
</dbReference>
<gene>
    <name evidence="11" type="ORF">B4U80_11530</name>
</gene>
<keyword evidence="2 9" id="KW-0812">Transmembrane</keyword>
<evidence type="ECO:0000256" key="7">
    <source>
        <dbReference type="ARBA" id="ARBA00038324"/>
    </source>
</evidence>
<dbReference type="OrthoDB" id="301434at2759"/>
<evidence type="ECO:0000256" key="1">
    <source>
        <dbReference type="ARBA" id="ARBA00004477"/>
    </source>
</evidence>
<comment type="subcellular location">
    <subcellularLocation>
        <location evidence="1">Endoplasmic reticulum membrane</location>
        <topology evidence="1">Multi-pass membrane protein</topology>
    </subcellularLocation>
</comment>
<dbReference type="CDD" id="cd03388">
    <property type="entry name" value="PAP2_SPPase1"/>
    <property type="match status" value="1"/>
</dbReference>
<reference evidence="11 12" key="1">
    <citation type="journal article" date="2018" name="Gigascience">
        <title>Genomes of trombidid mites reveal novel predicted allergens and laterally-transferred genes associated with secondary metabolism.</title>
        <authorList>
            <person name="Dong X."/>
            <person name="Chaisiri K."/>
            <person name="Xia D."/>
            <person name="Armstrong S.D."/>
            <person name="Fang Y."/>
            <person name="Donnelly M.J."/>
            <person name="Kadowaki T."/>
            <person name="McGarry J.W."/>
            <person name="Darby A.C."/>
            <person name="Makepeace B.L."/>
        </authorList>
    </citation>
    <scope>NUCLEOTIDE SEQUENCE [LARGE SCALE GENOMIC DNA]</scope>
    <source>
        <strain evidence="11">UoL-UT</strain>
    </source>
</reference>
<name>A0A443SP12_9ACAR</name>
<dbReference type="STRING" id="299467.A0A443SP12"/>
<feature type="transmembrane region" description="Helical" evidence="9">
    <location>
        <begin position="396"/>
        <end position="417"/>
    </location>
</feature>
<protein>
    <submittedName>
        <fullName evidence="11">Sphingosine-1-phosphate phosphatase 1-like protein</fullName>
    </submittedName>
</protein>
<feature type="transmembrane region" description="Helical" evidence="9">
    <location>
        <begin position="270"/>
        <end position="288"/>
    </location>
</feature>
<dbReference type="EMBL" id="NCKV01001012">
    <property type="protein sequence ID" value="RWS29222.1"/>
    <property type="molecule type" value="Genomic_DNA"/>
</dbReference>
<evidence type="ECO:0000256" key="9">
    <source>
        <dbReference type="SAM" id="Phobius"/>
    </source>
</evidence>
<evidence type="ECO:0000313" key="12">
    <source>
        <dbReference type="Proteomes" id="UP000288716"/>
    </source>
</evidence>
<sequence>MLNELIESLKNPKLVSSFQSWCGVRCFPSCDTCTAKSRTCINSIASDSTSNERRHCYNEKCDSLRPRNLRSTLENSSENGDSSANEYSTSDSSSESSTKLHYTITNRFNYYLFSFGAGLGYELFYASFFPIWFWNIDGAVGRRMVLIWVFVMYIGQALKDIVKWPRPASPPVVILEPEYAMEYGMPSTHAMVGSALPFSMLIFTYQRYEYSLWFGLLFATLWCLLVCSSRLYLGMHSVLDIIAGLILSATLLIILLPLVDVIDQFHLKSWYSPLISVPMIAVLAKVYPKSERWSPARGDTCVIIGAGTGILLGSWMNYQLGIIKGTGLTPPFPIIWPGFNVFGLALLRAIIGIICIIAVRALGKVLVFSIMCYIHKLNPNDPETKVRSSVEVPCKLISYVAVGITVTYVSPAVFRFLNIERETMFTEV</sequence>